<organism evidence="2 3">
    <name type="scientific">Nonomuraea guangzhouensis</name>
    <dbReference type="NCBI Taxonomy" id="1291555"/>
    <lineage>
        <taxon>Bacteria</taxon>
        <taxon>Bacillati</taxon>
        <taxon>Actinomycetota</taxon>
        <taxon>Actinomycetes</taxon>
        <taxon>Streptosporangiales</taxon>
        <taxon>Streptosporangiaceae</taxon>
        <taxon>Nonomuraea</taxon>
    </lineage>
</organism>
<evidence type="ECO:0000313" key="3">
    <source>
        <dbReference type="Proteomes" id="UP001597097"/>
    </source>
</evidence>
<sequence length="305" mass="33381">MRRTPVLVLVAVGAFLVVLAGMVRFWAADKIIAAPAAQYSVTKLQAPGAQYFSIADGKVLTADLSMLVTTRGDVKEATDNRVVWDQFTVVDDVTNSKPQISLSERRSAFDRRTGVGVNCCGVSVDKEPVKLEGQIYLFPFGTEKKTYQVFNQTAKKAFDTTFVGEDTVNGLPVYKFQQVVPPTKVATLTAPGSMFGVTQSGDIQLDRWYEGTDTYWVEPNSGAPVKQEVRRNETLKTQDGVERAKALVATASFTPQTITEMVRTATDAKNQITLLKTTIPIILVVLGVVALALAVILGRRRRESE</sequence>
<dbReference type="EMBL" id="JBHUCM010000031">
    <property type="protein sequence ID" value="MFD1541989.1"/>
    <property type="molecule type" value="Genomic_DNA"/>
</dbReference>
<comment type="caution">
    <text evidence="2">The sequence shown here is derived from an EMBL/GenBank/DDBJ whole genome shotgun (WGS) entry which is preliminary data.</text>
</comment>
<reference evidence="3" key="1">
    <citation type="journal article" date="2019" name="Int. J. Syst. Evol. Microbiol.">
        <title>The Global Catalogue of Microorganisms (GCM) 10K type strain sequencing project: providing services to taxonomists for standard genome sequencing and annotation.</title>
        <authorList>
            <consortium name="The Broad Institute Genomics Platform"/>
            <consortium name="The Broad Institute Genome Sequencing Center for Infectious Disease"/>
            <person name="Wu L."/>
            <person name="Ma J."/>
        </authorList>
    </citation>
    <scope>NUCLEOTIDE SEQUENCE [LARGE SCALE GENOMIC DNA]</scope>
    <source>
        <strain evidence="3">CGMCC 1.15399</strain>
    </source>
</reference>
<accession>A0ABW4GHT4</accession>
<gene>
    <name evidence="2" type="ORF">ACFSJ0_33410</name>
</gene>
<dbReference type="InterPro" id="IPR021424">
    <property type="entry name" value="PorA"/>
</dbReference>
<keyword evidence="1" id="KW-0812">Transmembrane</keyword>
<keyword evidence="3" id="KW-1185">Reference proteome</keyword>
<feature type="transmembrane region" description="Helical" evidence="1">
    <location>
        <begin position="279"/>
        <end position="298"/>
    </location>
</feature>
<dbReference type="RefSeq" id="WP_219535422.1">
    <property type="nucleotide sequence ID" value="NZ_JAHKRM010000026.1"/>
</dbReference>
<evidence type="ECO:0000256" key="1">
    <source>
        <dbReference type="SAM" id="Phobius"/>
    </source>
</evidence>
<name>A0ABW4GHT4_9ACTN</name>
<keyword evidence="1" id="KW-1133">Transmembrane helix</keyword>
<dbReference type="Proteomes" id="UP001597097">
    <property type="component" value="Unassembled WGS sequence"/>
</dbReference>
<keyword evidence="1" id="KW-0472">Membrane</keyword>
<proteinExistence type="predicted"/>
<dbReference type="Pfam" id="PF11271">
    <property type="entry name" value="PorA"/>
    <property type="match status" value="1"/>
</dbReference>
<protein>
    <submittedName>
        <fullName evidence="2">DUF3068 domain-containing protein</fullName>
    </submittedName>
</protein>
<evidence type="ECO:0000313" key="2">
    <source>
        <dbReference type="EMBL" id="MFD1541989.1"/>
    </source>
</evidence>